<dbReference type="Gene3D" id="3.40.50.720">
    <property type="entry name" value="NAD(P)-binding Rossmann-like Domain"/>
    <property type="match status" value="1"/>
</dbReference>
<dbReference type="Gene3D" id="3.90.25.10">
    <property type="entry name" value="UDP-galactose 4-epimerase, domain 1"/>
    <property type="match status" value="1"/>
</dbReference>
<dbReference type="InterPro" id="IPR036291">
    <property type="entry name" value="NAD(P)-bd_dom_sf"/>
</dbReference>
<reference evidence="2 3" key="1">
    <citation type="submission" date="2020-04" db="EMBL/GenBank/DDBJ databases">
        <authorList>
            <person name="Klaysubun C."/>
            <person name="Duangmal K."/>
            <person name="Lipun K."/>
        </authorList>
    </citation>
    <scope>NUCLEOTIDE SEQUENCE [LARGE SCALE GENOMIC DNA]</scope>
    <source>
        <strain evidence="2 3">JCM 11839</strain>
    </source>
</reference>
<dbReference type="SUPFAM" id="SSF51735">
    <property type="entry name" value="NAD(P)-binding Rossmann-fold domains"/>
    <property type="match status" value="1"/>
</dbReference>
<organism evidence="2 3">
    <name type="scientific">Pseudonocardia xinjiangensis</name>
    <dbReference type="NCBI Taxonomy" id="75289"/>
    <lineage>
        <taxon>Bacteria</taxon>
        <taxon>Bacillati</taxon>
        <taxon>Actinomycetota</taxon>
        <taxon>Actinomycetes</taxon>
        <taxon>Pseudonocardiales</taxon>
        <taxon>Pseudonocardiaceae</taxon>
        <taxon>Pseudonocardia</taxon>
    </lineage>
</organism>
<dbReference type="RefSeq" id="WP_169395915.1">
    <property type="nucleotide sequence ID" value="NZ_BAAAJH010000003.1"/>
</dbReference>
<evidence type="ECO:0000313" key="3">
    <source>
        <dbReference type="Proteomes" id="UP001296706"/>
    </source>
</evidence>
<sequence>MITVMGATGHVGRQITQRLLDAGEPVRAIGRNPHVLAALAAAGAGTWAGDAADAAFLTRAFRGADAVHTLLPYDPTWPDFGAEQQRLGEAIVTAVQAAGVRRVVALSSLGADLPEGTGFIASLHEQEQRLRRVPGLDLLVLRPGVFFESIAAAVDLVRALGVNADAVAPDVPVPMIATRDVAEAAAAALLARDWSGVQVRELHGQRDLTYAQATAILGAAIGRPALEYVRLPDTEMVRALVEAGFSPDTATLHVEMGRALSDGTIVPRERRNAATTTPTPFEAVVAELVQDPVA</sequence>
<comment type="caution">
    <text evidence="2">The sequence shown here is derived from an EMBL/GenBank/DDBJ whole genome shotgun (WGS) entry which is preliminary data.</text>
</comment>
<keyword evidence="3" id="KW-1185">Reference proteome</keyword>
<protein>
    <submittedName>
        <fullName evidence="2">NAD(P)H-binding protein</fullName>
    </submittedName>
</protein>
<feature type="domain" description="NAD(P)-binding" evidence="1">
    <location>
        <begin position="6"/>
        <end position="189"/>
    </location>
</feature>
<dbReference type="Pfam" id="PF13460">
    <property type="entry name" value="NAD_binding_10"/>
    <property type="match status" value="1"/>
</dbReference>
<dbReference type="PANTHER" id="PTHR43162">
    <property type="match status" value="1"/>
</dbReference>
<name>A0ABX1RDH5_9PSEU</name>
<proteinExistence type="predicted"/>
<dbReference type="PANTHER" id="PTHR43162:SF1">
    <property type="entry name" value="PRESTALK A DIFFERENTIATION PROTEIN A"/>
    <property type="match status" value="1"/>
</dbReference>
<accession>A0ABX1RDH5</accession>
<evidence type="ECO:0000313" key="2">
    <source>
        <dbReference type="EMBL" id="NMH77841.1"/>
    </source>
</evidence>
<dbReference type="InterPro" id="IPR016040">
    <property type="entry name" value="NAD(P)-bd_dom"/>
</dbReference>
<gene>
    <name evidence="2" type="ORF">HF577_12205</name>
</gene>
<dbReference type="EMBL" id="JAAXKY010000031">
    <property type="protein sequence ID" value="NMH77841.1"/>
    <property type="molecule type" value="Genomic_DNA"/>
</dbReference>
<dbReference type="Proteomes" id="UP001296706">
    <property type="component" value="Unassembled WGS sequence"/>
</dbReference>
<evidence type="ECO:0000259" key="1">
    <source>
        <dbReference type="Pfam" id="PF13460"/>
    </source>
</evidence>
<dbReference type="InterPro" id="IPR051604">
    <property type="entry name" value="Ergot_Alk_Oxidoreductase"/>
</dbReference>